<dbReference type="EMBL" id="BATB01000022">
    <property type="protein sequence ID" value="GAD55860.1"/>
    <property type="molecule type" value="Genomic_DNA"/>
</dbReference>
<proteinExistence type="predicted"/>
<dbReference type="Proteomes" id="UP000016566">
    <property type="component" value="Unassembled WGS sequence"/>
</dbReference>
<comment type="caution">
    <text evidence="1">The sequence shown here is derived from an EMBL/GenBank/DDBJ whole genome shotgun (WGS) entry which is preliminary data.</text>
</comment>
<accession>U2Z3C8</accession>
<name>U2Z3C8_9RHOB</name>
<keyword evidence="2" id="KW-1185">Reference proteome</keyword>
<gene>
    <name evidence="1" type="ORF">MBELCI_1912</name>
</gene>
<evidence type="ECO:0000313" key="1">
    <source>
        <dbReference type="EMBL" id="GAD55860.1"/>
    </source>
</evidence>
<reference evidence="1" key="1">
    <citation type="journal article" date="2013" name="Genome Announc.">
        <title>Draft Genome Sequence of Loktanella cinnabarina LL-001T, Isolated from Deep-Sea Floor Sediment.</title>
        <authorList>
            <person name="Nishi S."/>
            <person name="Tsubouchi T."/>
            <person name="Takaki Y."/>
            <person name="Koyanagi R."/>
            <person name="Satoh N."/>
            <person name="Maruyama T."/>
            <person name="Hatada Y."/>
        </authorList>
    </citation>
    <scope>NUCLEOTIDE SEQUENCE [LARGE SCALE GENOMIC DNA]</scope>
    <source>
        <strain evidence="1">LL-001</strain>
    </source>
</reference>
<protein>
    <submittedName>
        <fullName evidence="1">Uncharacterized protein</fullName>
    </submittedName>
</protein>
<dbReference type="AlphaFoldDB" id="U2Z3C8"/>
<organism evidence="1 2">
    <name type="scientific">Limimaricola cinnabarinus LL-001</name>
    <dbReference type="NCBI Taxonomy" id="1337093"/>
    <lineage>
        <taxon>Bacteria</taxon>
        <taxon>Pseudomonadati</taxon>
        <taxon>Pseudomonadota</taxon>
        <taxon>Alphaproteobacteria</taxon>
        <taxon>Rhodobacterales</taxon>
        <taxon>Paracoccaceae</taxon>
        <taxon>Limimaricola</taxon>
    </lineage>
</organism>
<evidence type="ECO:0000313" key="2">
    <source>
        <dbReference type="Proteomes" id="UP000016566"/>
    </source>
</evidence>
<sequence>MIVRLGSSQGCETDGLLAGGRARGDDGVRGVFHGLFSIFVLSGYVGDVRLFR</sequence>